<gene>
    <name evidence="5" type="ORF">DGYR_LOCUS5037</name>
</gene>
<dbReference type="EMBL" id="CAJFCJ010000006">
    <property type="protein sequence ID" value="CAD5116400.1"/>
    <property type="molecule type" value="Genomic_DNA"/>
</dbReference>
<comment type="subcellular location">
    <subcellularLocation>
        <location evidence="1">Nucleus</location>
    </subcellularLocation>
</comment>
<sequence length="885" mass="104143">MSSSHKPKIMFPAFAAYQNSSPNKEENTIQDSSLEWLNSKSYIAPSQEIEEKSSESNSLDGEPRRKKKKKKEKKAKHKKVKKERSPPPKRERPSTKREKPKDYFKDTIPDRNTLQFGCLYEKDVPKYKRPSSYTLGVRSRKNFPSSKLERYHMKKIRKLIKKDGESVKLDKGFKFIGQEFIAFSKWECDNEQEFQPFDLIRKLEHQVQTDPADIDSWFKLAEAHSQNQAVLNEDAKLDMMESVLQKAREKNPANVEILTHFLNRKKTVDDQEWKKILFNHMNDERVWQVYLNYNTYRQMSFNIRNIANVFTKCIKDFKRILDGHVLTHPPRKDANKYLLSFFSMYCSVLKRSGSSEKALATWQAFLELNFNCPDNLVNSALNTQFYFLDQFWDSGVPRIGEKHSVGWKNSTNQSVVEPSAALNEDELVEKYKNKGESRVWLALEKLRENSHYLSCRKDDEVDDYERIILFDDVKDFLFINNDKRQILELVGEFFEISPSPYDIITEMNFKMAPVSSWMSGIAELILEHMANILENFDNELLEYWITKWFDYLIRSQDKKSIKKAKNILCMEFCKSNSFFWAKLAQLLCKHDRRIEAEQVIEQTKRRCVKCCNIYAQIYLGILGGQMNKEKARNVLGIVVDFERVATDIDILRTKNSFEERILAVTSPHLDISYAMFLYAIDYVKSAFDFLEARLRVYENNMDHFRIVTDLRVRLAQHYLSTDPTAAPKILNSCIFEAIKKFPREVDYHCAFLKLKNERILRNFLDELISNKEYCEIETIHVTRALLEIEADNVERTFSVLEEAVAKCPRSTIIWRMLMYYTAKKKTSENVEKIFHRSLQSCVPDKILYTDFVLLVPKSVQLVTDLLTEKLMRIRTPLEEVRVLIE</sequence>
<dbReference type="SUPFAM" id="SSF48452">
    <property type="entry name" value="TPR-like"/>
    <property type="match status" value="1"/>
</dbReference>
<comment type="caution">
    <text evidence="5">The sequence shown here is derived from an EMBL/GenBank/DDBJ whole genome shotgun (WGS) entry which is preliminary data.</text>
</comment>
<evidence type="ECO:0000313" key="5">
    <source>
        <dbReference type="EMBL" id="CAD5116400.1"/>
    </source>
</evidence>
<dbReference type="PANTHER" id="PTHR13471">
    <property type="entry name" value="TETRATRICOPEPTIDE-LIKE HELICAL"/>
    <property type="match status" value="1"/>
</dbReference>
<evidence type="ECO:0000256" key="4">
    <source>
        <dbReference type="SAM" id="MobiDB-lite"/>
    </source>
</evidence>
<proteinExistence type="inferred from homology"/>
<dbReference type="InterPro" id="IPR011990">
    <property type="entry name" value="TPR-like_helical_dom_sf"/>
</dbReference>
<dbReference type="PANTHER" id="PTHR13471:SF0">
    <property type="entry name" value="NUCLEAR EXOSOME REGULATOR NRDE2"/>
    <property type="match status" value="1"/>
</dbReference>
<keyword evidence="6" id="KW-1185">Reference proteome</keyword>
<evidence type="ECO:0000256" key="3">
    <source>
        <dbReference type="ARBA" id="ARBA00023242"/>
    </source>
</evidence>
<reference evidence="5 6" key="1">
    <citation type="submission" date="2020-08" db="EMBL/GenBank/DDBJ databases">
        <authorList>
            <person name="Hejnol A."/>
        </authorList>
    </citation>
    <scope>NUCLEOTIDE SEQUENCE [LARGE SCALE GENOMIC DNA]</scope>
</reference>
<dbReference type="OrthoDB" id="297219at2759"/>
<dbReference type="Proteomes" id="UP000549394">
    <property type="component" value="Unassembled WGS sequence"/>
</dbReference>
<evidence type="ECO:0000256" key="1">
    <source>
        <dbReference type="ARBA" id="ARBA00004123"/>
    </source>
</evidence>
<dbReference type="AlphaFoldDB" id="A0A7I8VL32"/>
<feature type="compositionally biased region" description="Basic and acidic residues" evidence="4">
    <location>
        <begin position="83"/>
        <end position="106"/>
    </location>
</feature>
<dbReference type="GO" id="GO:0031048">
    <property type="term" value="P:regulatory ncRNA-mediated heterochromatin formation"/>
    <property type="evidence" value="ECO:0007669"/>
    <property type="project" value="TreeGrafter"/>
</dbReference>
<feature type="region of interest" description="Disordered" evidence="4">
    <location>
        <begin position="45"/>
        <end position="106"/>
    </location>
</feature>
<evidence type="ECO:0000313" key="6">
    <source>
        <dbReference type="Proteomes" id="UP000549394"/>
    </source>
</evidence>
<protein>
    <submittedName>
        <fullName evidence="5">DgyrCDS5293</fullName>
    </submittedName>
</protein>
<dbReference type="Gene3D" id="1.25.40.10">
    <property type="entry name" value="Tetratricopeptide repeat domain"/>
    <property type="match status" value="1"/>
</dbReference>
<comment type="similarity">
    <text evidence="2">Belongs to the NRDE2 family.</text>
</comment>
<accession>A0A7I8VL32</accession>
<dbReference type="Pfam" id="PF08424">
    <property type="entry name" value="NRDE-2"/>
    <property type="match status" value="1"/>
</dbReference>
<feature type="compositionally biased region" description="Basic residues" evidence="4">
    <location>
        <begin position="64"/>
        <end position="82"/>
    </location>
</feature>
<evidence type="ECO:0000256" key="2">
    <source>
        <dbReference type="ARBA" id="ARBA00009265"/>
    </source>
</evidence>
<name>A0A7I8VL32_9ANNE</name>
<keyword evidence="3" id="KW-0539">Nucleus</keyword>
<dbReference type="InterPro" id="IPR013633">
    <property type="entry name" value="NRDE-2"/>
</dbReference>
<dbReference type="GO" id="GO:1902369">
    <property type="term" value="P:negative regulation of RNA catabolic process"/>
    <property type="evidence" value="ECO:0007669"/>
    <property type="project" value="TreeGrafter"/>
</dbReference>
<organism evidence="5 6">
    <name type="scientific">Dimorphilus gyrociliatus</name>
    <dbReference type="NCBI Taxonomy" id="2664684"/>
    <lineage>
        <taxon>Eukaryota</taxon>
        <taxon>Metazoa</taxon>
        <taxon>Spiralia</taxon>
        <taxon>Lophotrochozoa</taxon>
        <taxon>Annelida</taxon>
        <taxon>Polychaeta</taxon>
        <taxon>Polychaeta incertae sedis</taxon>
        <taxon>Dinophilidae</taxon>
        <taxon>Dimorphilus</taxon>
    </lineage>
</organism>
<dbReference type="GO" id="GO:0071013">
    <property type="term" value="C:catalytic step 2 spliceosome"/>
    <property type="evidence" value="ECO:0007669"/>
    <property type="project" value="TreeGrafter"/>
</dbReference>